<accession>A0A1M6B088</accession>
<dbReference type="STRING" id="579105.SAMN04488096_101528"/>
<keyword evidence="1" id="KW-0472">Membrane</keyword>
<feature type="transmembrane region" description="Helical" evidence="1">
    <location>
        <begin position="9"/>
        <end position="29"/>
    </location>
</feature>
<gene>
    <name evidence="2" type="ORF">SAMN04488096_101528</name>
</gene>
<evidence type="ECO:0000313" key="3">
    <source>
        <dbReference type="Proteomes" id="UP000184225"/>
    </source>
</evidence>
<sequence length="157" mass="18501">MLMLKNKTILILNSLFCLLSLVILIDFVWPGKVIHDEVLDVITEKQKSYNAAQNHHYSYRAVTNKHEFWVSKEFSRSNWESEKIEYSVSTLFKEVNWYQLRTSESKSFYSLRIVSGAVIPLLALLVIFISFQFKKKLEVLIFVFYVLLILDLVFLIL</sequence>
<proteinExistence type="predicted"/>
<dbReference type="EMBL" id="FQYY01000001">
    <property type="protein sequence ID" value="SHI41988.1"/>
    <property type="molecule type" value="Genomic_DNA"/>
</dbReference>
<feature type="transmembrane region" description="Helical" evidence="1">
    <location>
        <begin position="137"/>
        <end position="156"/>
    </location>
</feature>
<dbReference type="Proteomes" id="UP000184225">
    <property type="component" value="Unassembled WGS sequence"/>
</dbReference>
<keyword evidence="1" id="KW-1133">Transmembrane helix</keyword>
<organism evidence="2 3">
    <name type="scientific">Mesonia phycicola</name>
    <dbReference type="NCBI Taxonomy" id="579105"/>
    <lineage>
        <taxon>Bacteria</taxon>
        <taxon>Pseudomonadati</taxon>
        <taxon>Bacteroidota</taxon>
        <taxon>Flavobacteriia</taxon>
        <taxon>Flavobacteriales</taxon>
        <taxon>Flavobacteriaceae</taxon>
        <taxon>Mesonia</taxon>
    </lineage>
</organism>
<feature type="transmembrane region" description="Helical" evidence="1">
    <location>
        <begin position="109"/>
        <end position="130"/>
    </location>
</feature>
<keyword evidence="1" id="KW-0812">Transmembrane</keyword>
<evidence type="ECO:0000256" key="1">
    <source>
        <dbReference type="SAM" id="Phobius"/>
    </source>
</evidence>
<dbReference type="AlphaFoldDB" id="A0A1M6B088"/>
<reference evidence="2 3" key="1">
    <citation type="submission" date="2016-11" db="EMBL/GenBank/DDBJ databases">
        <authorList>
            <person name="Jaros S."/>
            <person name="Januszkiewicz K."/>
            <person name="Wedrychowicz H."/>
        </authorList>
    </citation>
    <scope>NUCLEOTIDE SEQUENCE [LARGE SCALE GENOMIC DNA]</scope>
    <source>
        <strain evidence="2 3">DSM 21425</strain>
    </source>
</reference>
<evidence type="ECO:0000313" key="2">
    <source>
        <dbReference type="EMBL" id="SHI41988.1"/>
    </source>
</evidence>
<name>A0A1M6B088_9FLAO</name>
<keyword evidence="3" id="KW-1185">Reference proteome</keyword>
<protein>
    <submittedName>
        <fullName evidence="2">Uncharacterized protein</fullName>
    </submittedName>
</protein>